<evidence type="ECO:0000313" key="2">
    <source>
        <dbReference type="EMBL" id="KAF2091375.1"/>
    </source>
</evidence>
<feature type="compositionally biased region" description="Basic and acidic residues" evidence="1">
    <location>
        <begin position="111"/>
        <end position="149"/>
    </location>
</feature>
<organism evidence="2 3">
    <name type="scientific">Saccharata proteae CBS 121410</name>
    <dbReference type="NCBI Taxonomy" id="1314787"/>
    <lineage>
        <taxon>Eukaryota</taxon>
        <taxon>Fungi</taxon>
        <taxon>Dikarya</taxon>
        <taxon>Ascomycota</taxon>
        <taxon>Pezizomycotina</taxon>
        <taxon>Dothideomycetes</taxon>
        <taxon>Dothideomycetes incertae sedis</taxon>
        <taxon>Botryosphaeriales</taxon>
        <taxon>Saccharataceae</taxon>
        <taxon>Saccharata</taxon>
    </lineage>
</organism>
<feature type="compositionally biased region" description="Basic and acidic residues" evidence="1">
    <location>
        <begin position="36"/>
        <end position="45"/>
    </location>
</feature>
<feature type="compositionally biased region" description="Basic and acidic residues" evidence="1">
    <location>
        <begin position="1"/>
        <end position="10"/>
    </location>
</feature>
<dbReference type="EMBL" id="ML978711">
    <property type="protein sequence ID" value="KAF2091375.1"/>
    <property type="molecule type" value="Genomic_DNA"/>
</dbReference>
<evidence type="ECO:0000256" key="1">
    <source>
        <dbReference type="SAM" id="MobiDB-lite"/>
    </source>
</evidence>
<protein>
    <submittedName>
        <fullName evidence="2">Uncharacterized protein</fullName>
    </submittedName>
</protein>
<gene>
    <name evidence="2" type="ORF">K490DRAFT_60819</name>
</gene>
<sequence length="435" mass="50015">MVKLERERSPPGKSPARKRARTDLRVKEEPADEDEKTGNEEKTANEEQTDNKLPVKNAAPIAKAAKDKPKKKDKKTGNEKKHKDNEVEKAAKAKQTDNKLPFENAAPIAKAAKDKPKKKDEKTGNEKKQKDNEVENAAKAEQTDNKLPVKDAAPIAKAAEKRAKKQRVGAEYRIALPANEMMIDGEIGKKTAIYRIRQIIGLGKDLASSLFDSEMVPRKERITGRKDALFDRERTLVKRPDEYSVQFINTLYHLVSVHGPFICLEDFRQKVALHVDQRQRTGDPLSSVREVTAHDLRILLLDEVARRVEETAQPNATDRLVCADRVDDIFPLQAIKNCNKLKGNYTLPILFSELHDAERDARKILESKKFRFGLSELEKIQKPDTRYNQLKKVLYKSEGPYDKYLELRCRMTGHYQLMYEYFKHNFKRYDHQSPK</sequence>
<dbReference type="AlphaFoldDB" id="A0A9P4LZR1"/>
<proteinExistence type="predicted"/>
<accession>A0A9P4LZR1</accession>
<name>A0A9P4LZR1_9PEZI</name>
<reference evidence="2" key="1">
    <citation type="journal article" date="2020" name="Stud. Mycol.">
        <title>101 Dothideomycetes genomes: a test case for predicting lifestyles and emergence of pathogens.</title>
        <authorList>
            <person name="Haridas S."/>
            <person name="Albert R."/>
            <person name="Binder M."/>
            <person name="Bloem J."/>
            <person name="Labutti K."/>
            <person name="Salamov A."/>
            <person name="Andreopoulos B."/>
            <person name="Baker S."/>
            <person name="Barry K."/>
            <person name="Bills G."/>
            <person name="Bluhm B."/>
            <person name="Cannon C."/>
            <person name="Castanera R."/>
            <person name="Culley D."/>
            <person name="Daum C."/>
            <person name="Ezra D."/>
            <person name="Gonzalez J."/>
            <person name="Henrissat B."/>
            <person name="Kuo A."/>
            <person name="Liang C."/>
            <person name="Lipzen A."/>
            <person name="Lutzoni F."/>
            <person name="Magnuson J."/>
            <person name="Mondo S."/>
            <person name="Nolan M."/>
            <person name="Ohm R."/>
            <person name="Pangilinan J."/>
            <person name="Park H.-J."/>
            <person name="Ramirez L."/>
            <person name="Alfaro M."/>
            <person name="Sun H."/>
            <person name="Tritt A."/>
            <person name="Yoshinaga Y."/>
            <person name="Zwiers L.-H."/>
            <person name="Turgeon B."/>
            <person name="Goodwin S."/>
            <person name="Spatafora J."/>
            <person name="Crous P."/>
            <person name="Grigoriev I."/>
        </authorList>
    </citation>
    <scope>NUCLEOTIDE SEQUENCE</scope>
    <source>
        <strain evidence="2">CBS 121410</strain>
    </source>
</reference>
<evidence type="ECO:0000313" key="3">
    <source>
        <dbReference type="Proteomes" id="UP000799776"/>
    </source>
</evidence>
<dbReference type="Proteomes" id="UP000799776">
    <property type="component" value="Unassembled WGS sequence"/>
</dbReference>
<feature type="compositionally biased region" description="Basic and acidic residues" evidence="1">
    <location>
        <begin position="75"/>
        <end position="97"/>
    </location>
</feature>
<comment type="caution">
    <text evidence="2">The sequence shown here is derived from an EMBL/GenBank/DDBJ whole genome shotgun (WGS) entry which is preliminary data.</text>
</comment>
<keyword evidence="3" id="KW-1185">Reference proteome</keyword>
<feature type="compositionally biased region" description="Low complexity" evidence="1">
    <location>
        <begin position="54"/>
        <end position="63"/>
    </location>
</feature>
<feature type="region of interest" description="Disordered" evidence="1">
    <location>
        <begin position="1"/>
        <end position="151"/>
    </location>
</feature>